<dbReference type="KEGG" id="ure:UREG_04133"/>
<evidence type="ECO:0000313" key="3">
    <source>
        <dbReference type="Proteomes" id="UP000002058"/>
    </source>
</evidence>
<dbReference type="eggNOG" id="ENOG502S02V">
    <property type="taxonomic scope" value="Eukaryota"/>
</dbReference>
<dbReference type="AlphaFoldDB" id="C4JMS5"/>
<dbReference type="InParanoid" id="C4JMS5"/>
<reference evidence="3" key="1">
    <citation type="journal article" date="2009" name="Genome Res.">
        <title>Comparative genomic analyses of the human fungal pathogens Coccidioides and their relatives.</title>
        <authorList>
            <person name="Sharpton T.J."/>
            <person name="Stajich J.E."/>
            <person name="Rounsley S.D."/>
            <person name="Gardner M.J."/>
            <person name="Wortman J.R."/>
            <person name="Jordar V.S."/>
            <person name="Maiti R."/>
            <person name="Kodira C.D."/>
            <person name="Neafsey D.E."/>
            <person name="Zeng Q."/>
            <person name="Hung C.-Y."/>
            <person name="McMahan C."/>
            <person name="Muszewska A."/>
            <person name="Grynberg M."/>
            <person name="Mandel M.A."/>
            <person name="Kellner E.M."/>
            <person name="Barker B.M."/>
            <person name="Galgiani J.N."/>
            <person name="Orbach M.J."/>
            <person name="Kirkland T.N."/>
            <person name="Cole G.T."/>
            <person name="Henn M.R."/>
            <person name="Birren B.W."/>
            <person name="Taylor J.W."/>
        </authorList>
    </citation>
    <scope>NUCLEOTIDE SEQUENCE [LARGE SCALE GENOMIC DNA]</scope>
    <source>
        <strain evidence="3">UAMH 1704</strain>
    </source>
</reference>
<dbReference type="STRING" id="336963.C4JMS5"/>
<keyword evidence="3" id="KW-1185">Reference proteome</keyword>
<gene>
    <name evidence="2" type="ORF">UREG_04133</name>
</gene>
<dbReference type="OrthoDB" id="10006218at2759"/>
<accession>C4JMS5</accession>
<protein>
    <recommendedName>
        <fullName evidence="1">Methyltransferase domain-containing protein</fullName>
    </recommendedName>
</protein>
<organism evidence="2 3">
    <name type="scientific">Uncinocarpus reesii (strain UAMH 1704)</name>
    <dbReference type="NCBI Taxonomy" id="336963"/>
    <lineage>
        <taxon>Eukaryota</taxon>
        <taxon>Fungi</taxon>
        <taxon>Dikarya</taxon>
        <taxon>Ascomycota</taxon>
        <taxon>Pezizomycotina</taxon>
        <taxon>Eurotiomycetes</taxon>
        <taxon>Eurotiomycetidae</taxon>
        <taxon>Onygenales</taxon>
        <taxon>Onygenaceae</taxon>
        <taxon>Uncinocarpus</taxon>
    </lineage>
</organism>
<dbReference type="InterPro" id="IPR026913">
    <property type="entry name" value="METTL24"/>
</dbReference>
<dbReference type="InterPro" id="IPR025714">
    <property type="entry name" value="Methyltranfer_dom"/>
</dbReference>
<dbReference type="GeneID" id="8444837"/>
<dbReference type="PANTHER" id="PTHR32026">
    <property type="entry name" value="METHYLTRANSFERASE-LIKE PROTEIN 24"/>
    <property type="match status" value="1"/>
</dbReference>
<dbReference type="PANTHER" id="PTHR32026:SF10">
    <property type="entry name" value="METHYLTRANSFERASE-LIKE PROTEIN 24-RELATED"/>
    <property type="match status" value="1"/>
</dbReference>
<dbReference type="RefSeq" id="XP_002544616.1">
    <property type="nucleotide sequence ID" value="XM_002544570.1"/>
</dbReference>
<dbReference type="HOGENOM" id="CLU_066046_1_0_1"/>
<proteinExistence type="predicted"/>
<dbReference type="VEuPathDB" id="FungiDB:UREG_04133"/>
<dbReference type="Pfam" id="PF13383">
    <property type="entry name" value="Methyltransf_22"/>
    <property type="match status" value="1"/>
</dbReference>
<evidence type="ECO:0000313" key="2">
    <source>
        <dbReference type="EMBL" id="EEP79287.1"/>
    </source>
</evidence>
<dbReference type="EMBL" id="CH476616">
    <property type="protein sequence ID" value="EEP79287.1"/>
    <property type="molecule type" value="Genomic_DNA"/>
</dbReference>
<dbReference type="Proteomes" id="UP000002058">
    <property type="component" value="Unassembled WGS sequence"/>
</dbReference>
<name>C4JMS5_UNCRE</name>
<sequence length="198" mass="22207">MTRYEANKKRPCVIYSFGVNDDSAFENSVLSRTNCEIWGYDYSVNSWAVSLDHSFLPRAHFTKAGISNITNTDRSPPFYSVKDLMKLNGHDYIDIMKMDIEGSEFDALGAFLSDFQDGDLPVGQLLVEAHMMETKPTTTFGLPKSLAEWVEFWESLEARGLREVSVEPNLLGNTAYGSPVFAELTLINTADKKSLLLT</sequence>
<evidence type="ECO:0000259" key="1">
    <source>
        <dbReference type="Pfam" id="PF13383"/>
    </source>
</evidence>
<dbReference type="OMA" id="NCEIWGY"/>
<feature type="domain" description="Methyltransferase" evidence="1">
    <location>
        <begin position="8"/>
        <end position="174"/>
    </location>
</feature>